<evidence type="ECO:0008006" key="3">
    <source>
        <dbReference type="Google" id="ProtNLM"/>
    </source>
</evidence>
<name>A0A133U6N9_9EURY</name>
<comment type="caution">
    <text evidence="1">The sequence shown here is derived from an EMBL/GenBank/DDBJ whole genome shotgun (WGS) entry which is preliminary data.</text>
</comment>
<evidence type="ECO:0000313" key="2">
    <source>
        <dbReference type="Proteomes" id="UP000070163"/>
    </source>
</evidence>
<dbReference type="Gene3D" id="3.40.720.10">
    <property type="entry name" value="Alkaline Phosphatase, subunit A"/>
    <property type="match status" value="1"/>
</dbReference>
<organism evidence="1 2">
    <name type="scientific">candidate division MSBL1 archaeon SCGC-AAA259A05</name>
    <dbReference type="NCBI Taxonomy" id="1698259"/>
    <lineage>
        <taxon>Archaea</taxon>
        <taxon>Methanobacteriati</taxon>
        <taxon>Methanobacteriota</taxon>
        <taxon>candidate division MSBL1</taxon>
    </lineage>
</organism>
<protein>
    <recommendedName>
        <fullName evidence="3">Sulfatase N-terminal domain-containing protein</fullName>
    </recommendedName>
</protein>
<dbReference type="SUPFAM" id="SSF53649">
    <property type="entry name" value="Alkaline phosphatase-like"/>
    <property type="match status" value="1"/>
</dbReference>
<sequence length="282" mass="32890">MNNEKQKTQLENQKKLIHETDWDALIVLDACRYDYFEQVYNKYISGELQKVESAGSYTLEWLENSFELGDFSDVVYVSSNPFVNSMGEGKFDTTGIFHDVIDVWDEGWDDELLAVKPETVGKYARKTRAKYPAKRMIVHYVQPHPPYLSIGPLQEGFKKGKKTRGRSDKFSFRKKIRQFVSDTFGRDFTIKLTEFLGTREYSENELIVDEYGEEKLMELYIDNLTKVLSSCSRLLDRLPDENIVISSDHGELLGENGKYGHLKHFEDPILWNVPWLVVEDWI</sequence>
<accession>A0A133U6N9</accession>
<dbReference type="EMBL" id="LHXJ01000062">
    <property type="protein sequence ID" value="KXA89860.1"/>
    <property type="molecule type" value="Genomic_DNA"/>
</dbReference>
<dbReference type="InterPro" id="IPR017850">
    <property type="entry name" value="Alkaline_phosphatase_core_sf"/>
</dbReference>
<dbReference type="Proteomes" id="UP000070163">
    <property type="component" value="Unassembled WGS sequence"/>
</dbReference>
<dbReference type="AlphaFoldDB" id="A0A133U6N9"/>
<proteinExistence type="predicted"/>
<keyword evidence="2" id="KW-1185">Reference proteome</keyword>
<gene>
    <name evidence="1" type="ORF">AKJ57_04785</name>
</gene>
<reference evidence="1 2" key="1">
    <citation type="journal article" date="2016" name="Sci. Rep.">
        <title>Metabolic traits of an uncultured archaeal lineage -MSBL1- from brine pools of the Red Sea.</title>
        <authorList>
            <person name="Mwirichia R."/>
            <person name="Alam I."/>
            <person name="Rashid M."/>
            <person name="Vinu M."/>
            <person name="Ba-Alawi W."/>
            <person name="Anthony Kamau A."/>
            <person name="Kamanda Ngugi D."/>
            <person name="Goker M."/>
            <person name="Klenk H.P."/>
            <person name="Bajic V."/>
            <person name="Stingl U."/>
        </authorList>
    </citation>
    <scope>NUCLEOTIDE SEQUENCE [LARGE SCALE GENOMIC DNA]</scope>
    <source>
        <strain evidence="1">SCGC-AAA259A05</strain>
    </source>
</reference>
<evidence type="ECO:0000313" key="1">
    <source>
        <dbReference type="EMBL" id="KXA89860.1"/>
    </source>
</evidence>